<dbReference type="PANTHER" id="PTHR23105">
    <property type="entry name" value="RIBOSOMAL PROTEIN L7AE FAMILY MEMBER"/>
    <property type="match status" value="1"/>
</dbReference>
<dbReference type="Proteomes" id="UP001209540">
    <property type="component" value="Unassembled WGS sequence"/>
</dbReference>
<dbReference type="Gene3D" id="3.40.50.790">
    <property type="match status" value="1"/>
</dbReference>
<sequence>MAKKAAVKKQEKPVEQKTETPRSVLDNDLAKRAIHALYQYKESQSSNDLLESTSYLFGSITVKTLKSKSRSLKPSVISVKSSPFPSDIEVCLIVQDDKAKFEKTLKEEDLKNVKVYTLKELNDSYKRYEAKRKLAASFDVFLVDRRCATFIPKLFGKTFADRNKIPRPVALDRKTWVHNVKRALSSITFTDNNGPVKSFKFGHLGMSEEEAFENFAQALPSIISKIAGGEKNIQEVGLRMDDSVILPIYNSLPTN</sequence>
<feature type="compositionally biased region" description="Basic and acidic residues" evidence="1">
    <location>
        <begin position="8"/>
        <end position="20"/>
    </location>
</feature>
<accession>A0AAD5PB69</accession>
<dbReference type="CDD" id="cd00403">
    <property type="entry name" value="Ribosomal_L1"/>
    <property type="match status" value="1"/>
</dbReference>
<feature type="region of interest" description="Disordered" evidence="1">
    <location>
        <begin position="1"/>
        <end position="23"/>
    </location>
</feature>
<name>A0AAD5PB69_9FUNG</name>
<reference evidence="2" key="2">
    <citation type="submission" date="2023-02" db="EMBL/GenBank/DDBJ databases">
        <authorList>
            <consortium name="DOE Joint Genome Institute"/>
            <person name="Mondo S.J."/>
            <person name="Chang Y."/>
            <person name="Wang Y."/>
            <person name="Ahrendt S."/>
            <person name="Andreopoulos W."/>
            <person name="Barry K."/>
            <person name="Beard J."/>
            <person name="Benny G.L."/>
            <person name="Blankenship S."/>
            <person name="Bonito G."/>
            <person name="Cuomo C."/>
            <person name="Desiro A."/>
            <person name="Gervers K.A."/>
            <person name="Hundley H."/>
            <person name="Kuo A."/>
            <person name="LaButti K."/>
            <person name="Lang B.F."/>
            <person name="Lipzen A."/>
            <person name="O'Donnell K."/>
            <person name="Pangilinan J."/>
            <person name="Reynolds N."/>
            <person name="Sandor L."/>
            <person name="Smith M.W."/>
            <person name="Tsang A."/>
            <person name="Grigoriev I.V."/>
            <person name="Stajich J.E."/>
            <person name="Spatafora J.W."/>
        </authorList>
    </citation>
    <scope>NUCLEOTIDE SEQUENCE</scope>
    <source>
        <strain evidence="2">RSA 2281</strain>
    </source>
</reference>
<comment type="caution">
    <text evidence="2">The sequence shown here is derived from an EMBL/GenBank/DDBJ whole genome shotgun (WGS) entry which is preliminary data.</text>
</comment>
<evidence type="ECO:0000256" key="1">
    <source>
        <dbReference type="SAM" id="MobiDB-lite"/>
    </source>
</evidence>
<dbReference type="InterPro" id="IPR028364">
    <property type="entry name" value="Ribosomal_uL1/biogenesis"/>
</dbReference>
<dbReference type="EMBL" id="JAIXMP010000023">
    <property type="protein sequence ID" value="KAI9255123.1"/>
    <property type="molecule type" value="Genomic_DNA"/>
</dbReference>
<dbReference type="Gene3D" id="3.30.190.20">
    <property type="match status" value="1"/>
</dbReference>
<reference evidence="2" key="1">
    <citation type="journal article" date="2022" name="IScience">
        <title>Evolution of zygomycete secretomes and the origins of terrestrial fungal ecologies.</title>
        <authorList>
            <person name="Chang Y."/>
            <person name="Wang Y."/>
            <person name="Mondo S."/>
            <person name="Ahrendt S."/>
            <person name="Andreopoulos W."/>
            <person name="Barry K."/>
            <person name="Beard J."/>
            <person name="Benny G.L."/>
            <person name="Blankenship S."/>
            <person name="Bonito G."/>
            <person name="Cuomo C."/>
            <person name="Desiro A."/>
            <person name="Gervers K.A."/>
            <person name="Hundley H."/>
            <person name="Kuo A."/>
            <person name="LaButti K."/>
            <person name="Lang B.F."/>
            <person name="Lipzen A."/>
            <person name="O'Donnell K."/>
            <person name="Pangilinan J."/>
            <person name="Reynolds N."/>
            <person name="Sandor L."/>
            <person name="Smith M.E."/>
            <person name="Tsang A."/>
            <person name="Grigoriev I.V."/>
            <person name="Stajich J.E."/>
            <person name="Spatafora J.W."/>
        </authorList>
    </citation>
    <scope>NUCLEOTIDE SEQUENCE</scope>
    <source>
        <strain evidence="2">RSA 2281</strain>
    </source>
</reference>
<dbReference type="SUPFAM" id="SSF56808">
    <property type="entry name" value="Ribosomal protein L1"/>
    <property type="match status" value="1"/>
</dbReference>
<proteinExistence type="predicted"/>
<gene>
    <name evidence="2" type="ORF">BDA99DRAFT_517932</name>
</gene>
<keyword evidence="2" id="KW-0687">Ribonucleoprotein</keyword>
<keyword evidence="2" id="KW-0689">Ribosomal protein</keyword>
<protein>
    <submittedName>
        <fullName evidence="2">Ribosomal protein L1/ribosomal biogenesis protein</fullName>
    </submittedName>
</protein>
<dbReference type="InterPro" id="IPR050257">
    <property type="entry name" value="eL8/uL1-like"/>
</dbReference>
<dbReference type="Pfam" id="PF00687">
    <property type="entry name" value="Ribosomal_L1"/>
    <property type="match status" value="1"/>
</dbReference>
<dbReference type="InterPro" id="IPR023674">
    <property type="entry name" value="Ribosomal_uL1-like"/>
</dbReference>
<organism evidence="2 3">
    <name type="scientific">Phascolomyces articulosus</name>
    <dbReference type="NCBI Taxonomy" id="60185"/>
    <lineage>
        <taxon>Eukaryota</taxon>
        <taxon>Fungi</taxon>
        <taxon>Fungi incertae sedis</taxon>
        <taxon>Mucoromycota</taxon>
        <taxon>Mucoromycotina</taxon>
        <taxon>Mucoromycetes</taxon>
        <taxon>Mucorales</taxon>
        <taxon>Lichtheimiaceae</taxon>
        <taxon>Phascolomyces</taxon>
    </lineage>
</organism>
<dbReference type="AlphaFoldDB" id="A0AAD5PB69"/>
<evidence type="ECO:0000313" key="3">
    <source>
        <dbReference type="Proteomes" id="UP001209540"/>
    </source>
</evidence>
<dbReference type="GO" id="GO:0003723">
    <property type="term" value="F:RNA binding"/>
    <property type="evidence" value="ECO:0007669"/>
    <property type="project" value="InterPro"/>
</dbReference>
<evidence type="ECO:0000313" key="2">
    <source>
        <dbReference type="EMBL" id="KAI9255123.1"/>
    </source>
</evidence>
<dbReference type="GO" id="GO:0005840">
    <property type="term" value="C:ribosome"/>
    <property type="evidence" value="ECO:0007669"/>
    <property type="project" value="UniProtKB-KW"/>
</dbReference>
<keyword evidence="3" id="KW-1185">Reference proteome</keyword>
<dbReference type="InterPro" id="IPR016095">
    <property type="entry name" value="Ribosomal_uL1_3-a/b-sand"/>
</dbReference>